<keyword evidence="1" id="KW-0472">Membrane</keyword>
<evidence type="ECO:0000313" key="3">
    <source>
        <dbReference type="Proteomes" id="UP000031971"/>
    </source>
</evidence>
<protein>
    <submittedName>
        <fullName evidence="2">Uncharacterized protein</fullName>
    </submittedName>
</protein>
<dbReference type="RefSeq" id="WP_009867130.1">
    <property type="nucleotide sequence ID" value="NZ_JXSL01000016.1"/>
</dbReference>
<reference evidence="2 3" key="1">
    <citation type="submission" date="2015-01" db="EMBL/GenBank/DDBJ databases">
        <title>Genome Sequence of Magnetospirillum magnetotacticum Strain MS-1.</title>
        <authorList>
            <person name="Marinov G.K."/>
            <person name="Smalley M.D."/>
            <person name="DeSalvo G."/>
        </authorList>
    </citation>
    <scope>NUCLEOTIDE SEQUENCE [LARGE SCALE GENOMIC DNA]</scope>
    <source>
        <strain evidence="2 3">MS-1</strain>
    </source>
</reference>
<name>A0A0C2Z0H7_PARME</name>
<organism evidence="2 3">
    <name type="scientific">Paramagnetospirillum magnetotacticum MS-1</name>
    <dbReference type="NCBI Taxonomy" id="272627"/>
    <lineage>
        <taxon>Bacteria</taxon>
        <taxon>Pseudomonadati</taxon>
        <taxon>Pseudomonadota</taxon>
        <taxon>Alphaproteobacteria</taxon>
        <taxon>Rhodospirillales</taxon>
        <taxon>Magnetospirillaceae</taxon>
        <taxon>Paramagnetospirillum</taxon>
    </lineage>
</organism>
<dbReference type="Proteomes" id="UP000031971">
    <property type="component" value="Unassembled WGS sequence"/>
</dbReference>
<feature type="transmembrane region" description="Helical" evidence="1">
    <location>
        <begin position="78"/>
        <end position="97"/>
    </location>
</feature>
<comment type="caution">
    <text evidence="2">The sequence shown here is derived from an EMBL/GenBank/DDBJ whole genome shotgun (WGS) entry which is preliminary data.</text>
</comment>
<keyword evidence="3" id="KW-1185">Reference proteome</keyword>
<dbReference type="EMBL" id="JXSL01000016">
    <property type="protein sequence ID" value="KIM00411.1"/>
    <property type="molecule type" value="Genomic_DNA"/>
</dbReference>
<keyword evidence="1" id="KW-1133">Transmembrane helix</keyword>
<sequence>MTRIREFLHHLPFIAIALLCLAVALLADGFAHKAAAMNLGYVFIGFTSFGLGVRWVFKLVGIEIADIFDKGDNDATGAAILSSAFVLGVAFVVGSVLH</sequence>
<keyword evidence="1" id="KW-0812">Transmembrane</keyword>
<dbReference type="AlphaFoldDB" id="A0A0C2Z0H7"/>
<evidence type="ECO:0000256" key="1">
    <source>
        <dbReference type="SAM" id="Phobius"/>
    </source>
</evidence>
<accession>A0A0C2Z0H7</accession>
<proteinExistence type="predicted"/>
<gene>
    <name evidence="2" type="ORF">CCC_01822</name>
</gene>
<evidence type="ECO:0000313" key="2">
    <source>
        <dbReference type="EMBL" id="KIM00411.1"/>
    </source>
</evidence>
<feature type="transmembrane region" description="Helical" evidence="1">
    <location>
        <begin position="39"/>
        <end position="57"/>
    </location>
</feature>
<dbReference type="STRING" id="272627.CCC_01822"/>
<feature type="transmembrane region" description="Helical" evidence="1">
    <location>
        <begin position="7"/>
        <end position="27"/>
    </location>
</feature>